<organism evidence="2 3">
    <name type="scientific">Cercophora scortea</name>
    <dbReference type="NCBI Taxonomy" id="314031"/>
    <lineage>
        <taxon>Eukaryota</taxon>
        <taxon>Fungi</taxon>
        <taxon>Dikarya</taxon>
        <taxon>Ascomycota</taxon>
        <taxon>Pezizomycotina</taxon>
        <taxon>Sordariomycetes</taxon>
        <taxon>Sordariomycetidae</taxon>
        <taxon>Sordariales</taxon>
        <taxon>Lasiosphaeriaceae</taxon>
        <taxon>Cercophora</taxon>
    </lineage>
</organism>
<evidence type="ECO:0000313" key="2">
    <source>
        <dbReference type="EMBL" id="KAK3317851.1"/>
    </source>
</evidence>
<keyword evidence="3" id="KW-1185">Reference proteome</keyword>
<reference evidence="2" key="2">
    <citation type="submission" date="2023-06" db="EMBL/GenBank/DDBJ databases">
        <authorList>
            <consortium name="Lawrence Berkeley National Laboratory"/>
            <person name="Haridas S."/>
            <person name="Hensen N."/>
            <person name="Bonometti L."/>
            <person name="Westerberg I."/>
            <person name="Brannstrom I.O."/>
            <person name="Guillou S."/>
            <person name="Cros-Aarteil S."/>
            <person name="Calhoun S."/>
            <person name="Kuo A."/>
            <person name="Mondo S."/>
            <person name="Pangilinan J."/>
            <person name="Riley R."/>
            <person name="Labutti K."/>
            <person name="Andreopoulos B."/>
            <person name="Lipzen A."/>
            <person name="Chen C."/>
            <person name="Yanf M."/>
            <person name="Daum C."/>
            <person name="Ng V."/>
            <person name="Clum A."/>
            <person name="Steindorff A."/>
            <person name="Ohm R."/>
            <person name="Martin F."/>
            <person name="Silar P."/>
            <person name="Natvig D."/>
            <person name="Lalanne C."/>
            <person name="Gautier V."/>
            <person name="Ament-Velasquez S.L."/>
            <person name="Kruys A."/>
            <person name="Hutchinson M.I."/>
            <person name="Powell A.J."/>
            <person name="Barry K."/>
            <person name="Miller A.N."/>
            <person name="Grigoriev I.V."/>
            <person name="Debuchy R."/>
            <person name="Gladieux P."/>
            <person name="Thoren M.H."/>
            <person name="Johannesson H."/>
        </authorList>
    </citation>
    <scope>NUCLEOTIDE SEQUENCE</scope>
    <source>
        <strain evidence="2">SMH4131-1</strain>
    </source>
</reference>
<sequence length="323" mass="35636">MRPATPNLKVARSSVGPSYSSPPQSPTSPTSPTTPSSPGFGRKTSPKSRPMPPHNPQHPMAPLASFRLAGSRPDFSYAQVFRHDQLSPQSSSESESSESDSDASAVSPPRSVIPEQPPPAPAPPAPQVRTGRTVNLAQAAFTVEELSDFADSDEERVGVVRPHAIEYAESDRSRSRSRNAHPPEIDQTIMHHLGNLNCSDDSDQTDIDETTYREFIIKRREAKRRRRMTSGSIGKRTISESIGSGSDREDLKPFLNADDMGSSARRLRRRIGNRHSLQFQDPPPPRIDELEEPDSSDDGLLISEALARELPYYEYVSMEIDSP</sequence>
<feature type="region of interest" description="Disordered" evidence="1">
    <location>
        <begin position="1"/>
        <end position="133"/>
    </location>
</feature>
<feature type="compositionally biased region" description="Pro residues" evidence="1">
    <location>
        <begin position="115"/>
        <end position="126"/>
    </location>
</feature>
<reference evidence="2" key="1">
    <citation type="journal article" date="2023" name="Mol. Phylogenet. Evol.">
        <title>Genome-scale phylogeny and comparative genomics of the fungal order Sordariales.</title>
        <authorList>
            <person name="Hensen N."/>
            <person name="Bonometti L."/>
            <person name="Westerberg I."/>
            <person name="Brannstrom I.O."/>
            <person name="Guillou S."/>
            <person name="Cros-Aarteil S."/>
            <person name="Calhoun S."/>
            <person name="Haridas S."/>
            <person name="Kuo A."/>
            <person name="Mondo S."/>
            <person name="Pangilinan J."/>
            <person name="Riley R."/>
            <person name="LaButti K."/>
            <person name="Andreopoulos B."/>
            <person name="Lipzen A."/>
            <person name="Chen C."/>
            <person name="Yan M."/>
            <person name="Daum C."/>
            <person name="Ng V."/>
            <person name="Clum A."/>
            <person name="Steindorff A."/>
            <person name="Ohm R.A."/>
            <person name="Martin F."/>
            <person name="Silar P."/>
            <person name="Natvig D.O."/>
            <person name="Lalanne C."/>
            <person name="Gautier V."/>
            <person name="Ament-Velasquez S.L."/>
            <person name="Kruys A."/>
            <person name="Hutchinson M.I."/>
            <person name="Powell A.J."/>
            <person name="Barry K."/>
            <person name="Miller A.N."/>
            <person name="Grigoriev I.V."/>
            <person name="Debuchy R."/>
            <person name="Gladieux P."/>
            <person name="Hiltunen Thoren M."/>
            <person name="Johannesson H."/>
        </authorList>
    </citation>
    <scope>NUCLEOTIDE SEQUENCE</scope>
    <source>
        <strain evidence="2">SMH4131-1</strain>
    </source>
</reference>
<comment type="caution">
    <text evidence="2">The sequence shown here is derived from an EMBL/GenBank/DDBJ whole genome shotgun (WGS) entry which is preliminary data.</text>
</comment>
<name>A0AAE0M3C7_9PEZI</name>
<feature type="compositionally biased region" description="Basic and acidic residues" evidence="1">
    <location>
        <begin position="161"/>
        <end position="174"/>
    </location>
</feature>
<dbReference type="EMBL" id="JAUEPO010000007">
    <property type="protein sequence ID" value="KAK3317851.1"/>
    <property type="molecule type" value="Genomic_DNA"/>
</dbReference>
<feature type="compositionally biased region" description="Low complexity" evidence="1">
    <location>
        <begin position="13"/>
        <end position="38"/>
    </location>
</feature>
<dbReference type="Proteomes" id="UP001286456">
    <property type="component" value="Unassembled WGS sequence"/>
</dbReference>
<evidence type="ECO:0000256" key="1">
    <source>
        <dbReference type="SAM" id="MobiDB-lite"/>
    </source>
</evidence>
<feature type="region of interest" description="Disordered" evidence="1">
    <location>
        <begin position="161"/>
        <end position="185"/>
    </location>
</feature>
<accession>A0AAE0M3C7</accession>
<feature type="compositionally biased region" description="Low complexity" evidence="1">
    <location>
        <begin position="102"/>
        <end position="112"/>
    </location>
</feature>
<gene>
    <name evidence="2" type="ORF">B0T19DRAFT_299815</name>
</gene>
<evidence type="ECO:0000313" key="3">
    <source>
        <dbReference type="Proteomes" id="UP001286456"/>
    </source>
</evidence>
<feature type="region of interest" description="Disordered" evidence="1">
    <location>
        <begin position="226"/>
        <end position="298"/>
    </location>
</feature>
<protein>
    <submittedName>
        <fullName evidence="2">Uncharacterized protein</fullName>
    </submittedName>
</protein>
<dbReference type="AlphaFoldDB" id="A0AAE0M3C7"/>
<proteinExistence type="predicted"/>